<comment type="caution">
    <text evidence="9">The sequence shown here is derived from an EMBL/GenBank/DDBJ whole genome shotgun (WGS) entry which is preliminary data.</text>
</comment>
<dbReference type="SUPFAM" id="SSF53649">
    <property type="entry name" value="Alkaline phosphatase-like"/>
    <property type="match status" value="1"/>
</dbReference>
<dbReference type="Proteomes" id="UP000295554">
    <property type="component" value="Unassembled WGS sequence"/>
</dbReference>
<feature type="chain" id="PRO_5020434724" evidence="7">
    <location>
        <begin position="38"/>
        <end position="493"/>
    </location>
</feature>
<dbReference type="OrthoDB" id="974590at2"/>
<accession>A0A4R5LMU3</accession>
<dbReference type="GO" id="GO:0004065">
    <property type="term" value="F:arylsulfatase activity"/>
    <property type="evidence" value="ECO:0007669"/>
    <property type="project" value="TreeGrafter"/>
</dbReference>
<dbReference type="InterPro" id="IPR050738">
    <property type="entry name" value="Sulfatase"/>
</dbReference>
<dbReference type="GO" id="GO:0046872">
    <property type="term" value="F:metal ion binding"/>
    <property type="evidence" value="ECO:0007669"/>
    <property type="project" value="UniProtKB-KW"/>
</dbReference>
<keyword evidence="3" id="KW-0479">Metal-binding</keyword>
<dbReference type="CDD" id="cd16142">
    <property type="entry name" value="ARS_like"/>
    <property type="match status" value="1"/>
</dbReference>
<dbReference type="InterPro" id="IPR000917">
    <property type="entry name" value="Sulfatase_N"/>
</dbReference>
<evidence type="ECO:0000259" key="8">
    <source>
        <dbReference type="Pfam" id="PF00884"/>
    </source>
</evidence>
<evidence type="ECO:0000313" key="9">
    <source>
        <dbReference type="EMBL" id="TDG11385.1"/>
    </source>
</evidence>
<keyword evidence="6" id="KW-0106">Calcium</keyword>
<gene>
    <name evidence="9" type="ORF">E2F43_18540</name>
</gene>
<evidence type="ECO:0000256" key="5">
    <source>
        <dbReference type="ARBA" id="ARBA00022801"/>
    </source>
</evidence>
<dbReference type="EMBL" id="SMSE01000006">
    <property type="protein sequence ID" value="TDG11385.1"/>
    <property type="molecule type" value="Genomic_DNA"/>
</dbReference>
<name>A0A4R5LMU3_9GAMM</name>
<evidence type="ECO:0000313" key="10">
    <source>
        <dbReference type="Proteomes" id="UP000295554"/>
    </source>
</evidence>
<feature type="domain" description="Sulfatase N-terminal" evidence="8">
    <location>
        <begin position="42"/>
        <end position="362"/>
    </location>
</feature>
<evidence type="ECO:0000256" key="6">
    <source>
        <dbReference type="ARBA" id="ARBA00022837"/>
    </source>
</evidence>
<evidence type="ECO:0000256" key="1">
    <source>
        <dbReference type="ARBA" id="ARBA00001913"/>
    </source>
</evidence>
<dbReference type="Pfam" id="PF00884">
    <property type="entry name" value="Sulfatase"/>
    <property type="match status" value="1"/>
</dbReference>
<proteinExistence type="inferred from homology"/>
<protein>
    <submittedName>
        <fullName evidence="9">Arylsulfatase</fullName>
    </submittedName>
</protein>
<keyword evidence="4 7" id="KW-0732">Signal</keyword>
<evidence type="ECO:0000256" key="4">
    <source>
        <dbReference type="ARBA" id="ARBA00022729"/>
    </source>
</evidence>
<evidence type="ECO:0000256" key="2">
    <source>
        <dbReference type="ARBA" id="ARBA00008779"/>
    </source>
</evidence>
<comment type="cofactor">
    <cofactor evidence="1">
        <name>Ca(2+)</name>
        <dbReference type="ChEBI" id="CHEBI:29108"/>
    </cofactor>
</comment>
<dbReference type="Gene3D" id="3.40.720.10">
    <property type="entry name" value="Alkaline Phosphatase, subunit A"/>
    <property type="match status" value="1"/>
</dbReference>
<dbReference type="InterPro" id="IPR017850">
    <property type="entry name" value="Alkaline_phosphatase_core_sf"/>
</dbReference>
<dbReference type="PANTHER" id="PTHR42693">
    <property type="entry name" value="ARYLSULFATASE FAMILY MEMBER"/>
    <property type="match status" value="1"/>
</dbReference>
<keyword evidence="10" id="KW-1185">Reference proteome</keyword>
<dbReference type="Gene3D" id="3.30.1120.10">
    <property type="match status" value="1"/>
</dbReference>
<organism evidence="9 10">
    <name type="scientific">Seongchinamella unica</name>
    <dbReference type="NCBI Taxonomy" id="2547392"/>
    <lineage>
        <taxon>Bacteria</taxon>
        <taxon>Pseudomonadati</taxon>
        <taxon>Pseudomonadota</taxon>
        <taxon>Gammaproteobacteria</taxon>
        <taxon>Cellvibrionales</taxon>
        <taxon>Halieaceae</taxon>
        <taxon>Seongchinamella</taxon>
    </lineage>
</organism>
<evidence type="ECO:0000256" key="7">
    <source>
        <dbReference type="SAM" id="SignalP"/>
    </source>
</evidence>
<keyword evidence="5" id="KW-0378">Hydrolase</keyword>
<evidence type="ECO:0000256" key="3">
    <source>
        <dbReference type="ARBA" id="ARBA00022723"/>
    </source>
</evidence>
<comment type="similarity">
    <text evidence="2">Belongs to the sulfatase family.</text>
</comment>
<dbReference type="PANTHER" id="PTHR42693:SF42">
    <property type="entry name" value="ARYLSULFATASE G"/>
    <property type="match status" value="1"/>
</dbReference>
<sequence>MGKEGSVSAKIQQFNAGALFLAAALLASLLVAGSVSANEKQPNIVLIVMDNLGWGELGVYGGGILRGAETPKLDQLAAEGMRFLNFNVESQCTPSRSALMTGRHPIRSGTTKVVWGQLYGLTQWEYTIAEALSDAGYATALYGKWHLGDTVGRFPTDQGFDEFYGIANTSDESVYAAGLQFDPESVSPPYIFASNRGEKPRKIKPYDRAARRQIDAELAERSIRFMEQNVKAGKPFFVYLPFTQVHVPALPNDDFEGITGNGRWADVLAEVDHRSGQVIDALDRLGIRDETIIIFMSENGPEQVYPYNGTAGPWRGTYFTALEGSLRAPFIIRWPGRIEAGAVHNEIMHITDVYPTLASIVGARVPDDRYIDGLDQSALLTGRTRKGVRDGFPAYNGDQLQAYKWRNWKVHFLTQNSMLGDIDRPGMPQVFNLLSDPKEQYDIYKYGGPHGEDSMWVTPAVMKLVLQHQQTLIEEPPIKLGTPDPYLPAKARP</sequence>
<feature type="signal peptide" evidence="7">
    <location>
        <begin position="1"/>
        <end position="37"/>
    </location>
</feature>
<dbReference type="Pfam" id="PF14707">
    <property type="entry name" value="Sulfatase_C"/>
    <property type="match status" value="1"/>
</dbReference>
<reference evidence="9 10" key="1">
    <citation type="submission" date="2019-03" db="EMBL/GenBank/DDBJ databases">
        <title>Seongchinamella monodicae gen. nov., sp. nov., a novel member of the Gammaproteobacteria isolated from a tidal mudflat of beach.</title>
        <authorList>
            <person name="Yang H.G."/>
            <person name="Kang J.W."/>
            <person name="Lee S.D."/>
        </authorList>
    </citation>
    <scope>NUCLEOTIDE SEQUENCE [LARGE SCALE GENOMIC DNA]</scope>
    <source>
        <strain evidence="9 10">GH4-78</strain>
    </source>
</reference>
<dbReference type="AlphaFoldDB" id="A0A4R5LMU3"/>